<sequence>MDRRISTFELVTVSVETYAKIWLKGNLVYHTQQAARQKMEMALAEIDRNIVIMDVSQLLFIDSTGLALLIHFFKKAVCQNKQIALVVSTNKTVERILAIAKFDKLFPIVEREEDLARLLASLTKEIASQEMLLKIWQNHCIQN</sequence>
<dbReference type="CDD" id="cd07043">
    <property type="entry name" value="STAS_anti-anti-sigma_factors"/>
    <property type="match status" value="1"/>
</dbReference>
<protein>
    <recommendedName>
        <fullName evidence="2">Anti-sigma factor antagonist</fullName>
    </recommendedName>
</protein>
<comment type="caution">
    <text evidence="4">The sequence shown here is derived from an EMBL/GenBank/DDBJ whole genome shotgun (WGS) entry which is preliminary data.</text>
</comment>
<keyword evidence="5" id="KW-1185">Reference proteome</keyword>
<organism evidence="4 5">
    <name type="scientific">Parageobacillus caldoxylosilyticus NBRC 107762</name>
    <dbReference type="NCBI Taxonomy" id="1220594"/>
    <lineage>
        <taxon>Bacteria</taxon>
        <taxon>Bacillati</taxon>
        <taxon>Bacillota</taxon>
        <taxon>Bacilli</taxon>
        <taxon>Bacillales</taxon>
        <taxon>Anoxybacillaceae</taxon>
        <taxon>Saccharococcus</taxon>
    </lineage>
</organism>
<evidence type="ECO:0000313" key="5">
    <source>
        <dbReference type="Proteomes" id="UP000023561"/>
    </source>
</evidence>
<evidence type="ECO:0000313" key="4">
    <source>
        <dbReference type="EMBL" id="GAJ40420.1"/>
    </source>
</evidence>
<dbReference type="GeneID" id="301191217"/>
<dbReference type="InterPro" id="IPR036513">
    <property type="entry name" value="STAS_dom_sf"/>
</dbReference>
<dbReference type="Proteomes" id="UP000023561">
    <property type="component" value="Unassembled WGS sequence"/>
</dbReference>
<dbReference type="OrthoDB" id="2969784at2"/>
<dbReference type="Gene3D" id="3.30.750.24">
    <property type="entry name" value="STAS domain"/>
    <property type="match status" value="1"/>
</dbReference>
<gene>
    <name evidence="4" type="ORF">GCA01S_044_00060</name>
</gene>
<dbReference type="RefSeq" id="WP_042410167.1">
    <property type="nucleotide sequence ID" value="NZ_BAWO01000044.1"/>
</dbReference>
<dbReference type="InterPro" id="IPR003658">
    <property type="entry name" value="Anti-sigma_ant"/>
</dbReference>
<dbReference type="PROSITE" id="PS50801">
    <property type="entry name" value="STAS"/>
    <property type="match status" value="1"/>
</dbReference>
<dbReference type="SUPFAM" id="SSF52091">
    <property type="entry name" value="SpoIIaa-like"/>
    <property type="match status" value="1"/>
</dbReference>
<dbReference type="EMBL" id="BAWO01000044">
    <property type="protein sequence ID" value="GAJ40420.1"/>
    <property type="molecule type" value="Genomic_DNA"/>
</dbReference>
<evidence type="ECO:0000256" key="2">
    <source>
        <dbReference type="RuleBase" id="RU003749"/>
    </source>
</evidence>
<evidence type="ECO:0000259" key="3">
    <source>
        <dbReference type="PROSITE" id="PS50801"/>
    </source>
</evidence>
<dbReference type="NCBIfam" id="TIGR00377">
    <property type="entry name" value="ant_ant_sig"/>
    <property type="match status" value="1"/>
</dbReference>
<accession>A0A023DGM5</accession>
<dbReference type="InterPro" id="IPR002645">
    <property type="entry name" value="STAS_dom"/>
</dbReference>
<dbReference type="PANTHER" id="PTHR33495">
    <property type="entry name" value="ANTI-SIGMA FACTOR ANTAGONIST TM_1081-RELATED-RELATED"/>
    <property type="match status" value="1"/>
</dbReference>
<dbReference type="GO" id="GO:0043856">
    <property type="term" value="F:anti-sigma factor antagonist activity"/>
    <property type="evidence" value="ECO:0007669"/>
    <property type="project" value="InterPro"/>
</dbReference>
<dbReference type="Pfam" id="PF01740">
    <property type="entry name" value="STAS"/>
    <property type="match status" value="1"/>
</dbReference>
<evidence type="ECO:0000256" key="1">
    <source>
        <dbReference type="ARBA" id="ARBA00009013"/>
    </source>
</evidence>
<name>A0A023DGM5_9BACL</name>
<proteinExistence type="inferred from homology"/>
<feature type="domain" description="STAS" evidence="3">
    <location>
        <begin position="23"/>
        <end position="122"/>
    </location>
</feature>
<dbReference type="AlphaFoldDB" id="A0A023DGM5"/>
<comment type="similarity">
    <text evidence="1 2">Belongs to the anti-sigma-factor antagonist family.</text>
</comment>
<reference evidence="4 5" key="1">
    <citation type="submission" date="2014-04" db="EMBL/GenBank/DDBJ databases">
        <title>Whole genome shotgun sequence of Geobacillus caldoxylosilyticus NBRC 107762.</title>
        <authorList>
            <person name="Hosoyama A."/>
            <person name="Hosoyama Y."/>
            <person name="Katano-Makiyama Y."/>
            <person name="Tsuchikane K."/>
            <person name="Ohji S."/>
            <person name="Ichikawa N."/>
            <person name="Yamazoe A."/>
            <person name="Fujita N."/>
        </authorList>
    </citation>
    <scope>NUCLEOTIDE SEQUENCE [LARGE SCALE GENOMIC DNA]</scope>
    <source>
        <strain evidence="4 5">NBRC 107762</strain>
    </source>
</reference>